<name>A0AAQ0W698_9XANT</name>
<dbReference type="EMBL" id="JASVYU010000064">
    <property type="protein sequence ID" value="MDN0289175.1"/>
    <property type="molecule type" value="Genomic_DNA"/>
</dbReference>
<evidence type="ECO:0000313" key="2">
    <source>
        <dbReference type="EMBL" id="MDN0289175.1"/>
    </source>
</evidence>
<sequence length="106" mass="11868">MQAGWLSDLTAWIFRALKVLWQAFADFMSDLFVMWLEQSLSAVLYVLSLLPMPDFMKGQSIGAMLGNAGSTILWFADVFMIGPSLVAIGAAMIFYLLRRVLTLGIW</sequence>
<keyword evidence="2" id="KW-0946">Virion</keyword>
<keyword evidence="2" id="KW-0167">Capsid protein</keyword>
<reference evidence="2" key="1">
    <citation type="submission" date="2023-06" db="EMBL/GenBank/DDBJ databases">
        <title>Genome sequences of Xanthomonas arboricola from Serbia and Montenegro.</title>
        <authorList>
            <person name="Ilicic R."/>
            <person name="Jelusic A."/>
            <person name="Harrison J."/>
            <person name="Greer S."/>
            <person name="Grant M."/>
            <person name="Vicente J."/>
            <person name="Popovic Milovanovic T."/>
            <person name="Studholme D.J."/>
        </authorList>
    </citation>
    <scope>NUCLEOTIDE SEQUENCE</scope>
    <source>
        <strain evidence="2">Xp320</strain>
    </source>
</reference>
<protein>
    <submittedName>
        <fullName evidence="2">Phage coat protein</fullName>
    </submittedName>
</protein>
<comment type="caution">
    <text evidence="2">The sequence shown here is derived from an EMBL/GenBank/DDBJ whole genome shotgun (WGS) entry which is preliminary data.</text>
</comment>
<proteinExistence type="predicted"/>
<keyword evidence="1" id="KW-0812">Transmembrane</keyword>
<dbReference type="RefSeq" id="WP_039509957.1">
    <property type="nucleotide sequence ID" value="NZ_CP044334.1"/>
</dbReference>
<keyword evidence="1" id="KW-1133">Transmembrane helix</keyword>
<keyword evidence="1" id="KW-0472">Membrane</keyword>
<feature type="transmembrane region" description="Helical" evidence="1">
    <location>
        <begin position="72"/>
        <end position="97"/>
    </location>
</feature>
<organism evidence="2">
    <name type="scientific">Xanthomonas arboricola pv. pruni</name>
    <dbReference type="NCBI Taxonomy" id="69929"/>
    <lineage>
        <taxon>Bacteria</taxon>
        <taxon>Pseudomonadati</taxon>
        <taxon>Pseudomonadota</taxon>
        <taxon>Gammaproteobacteria</taxon>
        <taxon>Lysobacterales</taxon>
        <taxon>Lysobacteraceae</taxon>
        <taxon>Xanthomonas</taxon>
    </lineage>
</organism>
<feature type="transmembrane region" description="Helical" evidence="1">
    <location>
        <begin position="31"/>
        <end position="52"/>
    </location>
</feature>
<accession>A0AAQ0W698</accession>
<evidence type="ECO:0000256" key="1">
    <source>
        <dbReference type="SAM" id="Phobius"/>
    </source>
</evidence>
<dbReference type="AlphaFoldDB" id="A0AAQ0W698"/>
<gene>
    <name evidence="2" type="ORF">QSH54_21725</name>
</gene>